<organism evidence="1 2">
    <name type="scientific">Microbulbifer epialgicus</name>
    <dbReference type="NCBI Taxonomy" id="393907"/>
    <lineage>
        <taxon>Bacteria</taxon>
        <taxon>Pseudomonadati</taxon>
        <taxon>Pseudomonadota</taxon>
        <taxon>Gammaproteobacteria</taxon>
        <taxon>Cellvibrionales</taxon>
        <taxon>Microbulbiferaceae</taxon>
        <taxon>Microbulbifer</taxon>
    </lineage>
</organism>
<reference evidence="1 2" key="1">
    <citation type="submission" date="2024-08" db="EMBL/GenBank/DDBJ databases">
        <authorList>
            <person name="Ishaq N."/>
        </authorList>
    </citation>
    <scope>NUCLEOTIDE SEQUENCE [LARGE SCALE GENOMIC DNA]</scope>
    <source>
        <strain evidence="1 2">DSM 18651</strain>
    </source>
</reference>
<dbReference type="Proteomes" id="UP001569428">
    <property type="component" value="Unassembled WGS sequence"/>
</dbReference>
<feature type="non-terminal residue" evidence="1">
    <location>
        <position position="1"/>
    </location>
</feature>
<proteinExistence type="predicted"/>
<dbReference type="EMBL" id="JBGMEK010000229">
    <property type="protein sequence ID" value="MFA0814073.1"/>
    <property type="molecule type" value="Genomic_DNA"/>
</dbReference>
<name>A0ABV4P6T3_9GAMM</name>
<feature type="non-terminal residue" evidence="1">
    <location>
        <position position="416"/>
    </location>
</feature>
<gene>
    <name evidence="1" type="ORF">ACCI49_24715</name>
</gene>
<sequence length="416" mass="42194">EVHGLTFKNIETVDAGSDNGVVDKLTTATQVDLTGTDKELINTGITFQNLDSVVFTSSITGIIAGSALSDTFVIDSGSQVTANEIVFTGFNSTIDAGSGLEDSVSGADGSQWFISDIDNQIKSSDITFLGIESVIATGGLLTDIGTSANQFTIADNGSIDADAMTFTGFTSITGSGDEILNASAVIDGLSLTGSNNQVIARTSTNAITVSGIAAAQADRLTGSNVAYEVTANNALTAQAIDFTGLTEVVDSGTSGDVASTASDQWTLTDKDDEVVHAGISFQGIKTLSGGNNILAGHDNNGLTSDTYTLRSGGDIQVDAMVFVGMDTVNATGNLDAVEDTGALTLTGNNAFNVVDGSSIIHFTGIDSVTGTGVITGTSGDDIFTVTGNNTLLSKDISFEDVSSVLAGGQGSDGDTV</sequence>
<protein>
    <submittedName>
        <fullName evidence="1">Uncharacterized protein</fullName>
    </submittedName>
</protein>
<comment type="caution">
    <text evidence="1">The sequence shown here is derived from an EMBL/GenBank/DDBJ whole genome shotgun (WGS) entry which is preliminary data.</text>
</comment>
<accession>A0ABV4P6T3</accession>
<dbReference type="RefSeq" id="WP_371841920.1">
    <property type="nucleotide sequence ID" value="NZ_JBGMEK010000229.1"/>
</dbReference>
<keyword evidence="2" id="KW-1185">Reference proteome</keyword>
<evidence type="ECO:0000313" key="2">
    <source>
        <dbReference type="Proteomes" id="UP001569428"/>
    </source>
</evidence>
<evidence type="ECO:0000313" key="1">
    <source>
        <dbReference type="EMBL" id="MFA0814073.1"/>
    </source>
</evidence>